<reference evidence="4 5" key="1">
    <citation type="submission" date="2017-03" db="EMBL/GenBank/DDBJ databases">
        <title>Whole genome sequences of fourteen strains of Bradyrhizobium canariense and one strain of Bradyrhizobium japonicum isolated from Lupinus (Papilionoideae: Genisteae) species in Algeria.</title>
        <authorList>
            <person name="Crovadore J."/>
            <person name="Chekireb D."/>
            <person name="Brachmann A."/>
            <person name="Chablais R."/>
            <person name="Cochard B."/>
            <person name="Lefort F."/>
        </authorList>
    </citation>
    <scope>NUCLEOTIDE SEQUENCE [LARGE SCALE GENOMIC DNA]</scope>
    <source>
        <strain evidence="2 4">UBMA195</strain>
        <strain evidence="3 5">UBMAN05</strain>
    </source>
</reference>
<dbReference type="AlphaFoldDB" id="A0A1X3H9U8"/>
<accession>A0A1X3H9U8</accession>
<feature type="transmembrane region" description="Helical" evidence="1">
    <location>
        <begin position="78"/>
        <end position="97"/>
    </location>
</feature>
<evidence type="ECO:0000313" key="5">
    <source>
        <dbReference type="Proteomes" id="UP000193884"/>
    </source>
</evidence>
<protein>
    <submittedName>
        <fullName evidence="2">Uncharacterized protein</fullName>
    </submittedName>
</protein>
<keyword evidence="1" id="KW-1133">Transmembrane helix</keyword>
<dbReference type="Proteomes" id="UP000193553">
    <property type="component" value="Unassembled WGS sequence"/>
</dbReference>
<keyword evidence="1" id="KW-0812">Transmembrane</keyword>
<proteinExistence type="predicted"/>
<dbReference type="Pfam" id="PF17434">
    <property type="entry name" value="DUF5413"/>
    <property type="match status" value="1"/>
</dbReference>
<organism evidence="2 4">
    <name type="scientific">Bradyrhizobium canariense</name>
    <dbReference type="NCBI Taxonomy" id="255045"/>
    <lineage>
        <taxon>Bacteria</taxon>
        <taxon>Pseudomonadati</taxon>
        <taxon>Pseudomonadota</taxon>
        <taxon>Alphaproteobacteria</taxon>
        <taxon>Hyphomicrobiales</taxon>
        <taxon>Nitrobacteraceae</taxon>
        <taxon>Bradyrhizobium</taxon>
    </lineage>
</organism>
<dbReference type="RefSeq" id="WP_085349175.1">
    <property type="nucleotide sequence ID" value="NZ_JAFBBN010000001.1"/>
</dbReference>
<name>A0A1X3H9U8_9BRAD</name>
<evidence type="ECO:0000313" key="2">
    <source>
        <dbReference type="EMBL" id="OSJ13342.1"/>
    </source>
</evidence>
<dbReference type="Proteomes" id="UP000193884">
    <property type="component" value="Unassembled WGS sequence"/>
</dbReference>
<feature type="transmembrane region" description="Helical" evidence="1">
    <location>
        <begin position="50"/>
        <end position="71"/>
    </location>
</feature>
<dbReference type="EMBL" id="NAFK01000167">
    <property type="protein sequence ID" value="OSJ26465.1"/>
    <property type="molecule type" value="Genomic_DNA"/>
</dbReference>
<evidence type="ECO:0000313" key="4">
    <source>
        <dbReference type="Proteomes" id="UP000193553"/>
    </source>
</evidence>
<keyword evidence="5" id="KW-1185">Reference proteome</keyword>
<keyword evidence="1" id="KW-0472">Membrane</keyword>
<dbReference type="InterPro" id="IPR035399">
    <property type="entry name" value="DUF5413"/>
</dbReference>
<sequence>MKRYLVFALVGPFVGGFLLLLTTTYQSGYWTQTSLAEVGKLFAVFFKSLQYSYLFGFLPSLMIGAVDDILVHVRRIGPVLRMLLVGVFAFILASLTYSSRGPDSGAVQFILYGLVGFVPAVISSWLVHKYVAEPQPAAAQT</sequence>
<dbReference type="EMBL" id="NAFI01000163">
    <property type="protein sequence ID" value="OSJ13342.1"/>
    <property type="molecule type" value="Genomic_DNA"/>
</dbReference>
<evidence type="ECO:0000256" key="1">
    <source>
        <dbReference type="SAM" id="Phobius"/>
    </source>
</evidence>
<evidence type="ECO:0000313" key="3">
    <source>
        <dbReference type="EMBL" id="OSJ26465.1"/>
    </source>
</evidence>
<comment type="caution">
    <text evidence="2">The sequence shown here is derived from an EMBL/GenBank/DDBJ whole genome shotgun (WGS) entry which is preliminary data.</text>
</comment>
<dbReference type="OrthoDB" id="8253092at2"/>
<feature type="transmembrane region" description="Helical" evidence="1">
    <location>
        <begin position="109"/>
        <end position="127"/>
    </location>
</feature>
<gene>
    <name evidence="3" type="ORF">BST63_22175</name>
    <name evidence="2" type="ORF">BSZ18_11355</name>
</gene>